<reference evidence="1" key="1">
    <citation type="submission" date="2019-04" db="EMBL/GenBank/DDBJ databases">
        <title>Friends and foes A comparative genomics study of 23 Aspergillus species from section Flavi.</title>
        <authorList>
            <consortium name="DOE Joint Genome Institute"/>
            <person name="Kjaerbolling I."/>
            <person name="Vesth T."/>
            <person name="Frisvad J.C."/>
            <person name="Nybo J.L."/>
            <person name="Theobald S."/>
            <person name="Kildgaard S."/>
            <person name="Isbrandt T."/>
            <person name="Kuo A."/>
            <person name="Sato A."/>
            <person name="Lyhne E.K."/>
            <person name="Kogle M.E."/>
            <person name="Wiebenga A."/>
            <person name="Kun R.S."/>
            <person name="Lubbers R.J."/>
            <person name="Makela M.R."/>
            <person name="Barry K."/>
            <person name="Chovatia M."/>
            <person name="Clum A."/>
            <person name="Daum C."/>
            <person name="Haridas S."/>
            <person name="He G."/>
            <person name="LaButti K."/>
            <person name="Lipzen A."/>
            <person name="Mondo S."/>
            <person name="Riley R."/>
            <person name="Salamov A."/>
            <person name="Simmons B.A."/>
            <person name="Magnuson J.K."/>
            <person name="Henrissat B."/>
            <person name="Mortensen U.H."/>
            <person name="Larsen T.O."/>
            <person name="Devries R.P."/>
            <person name="Grigoriev I.V."/>
            <person name="Machida M."/>
            <person name="Baker S.E."/>
            <person name="Andersen M.R."/>
        </authorList>
    </citation>
    <scope>NUCLEOTIDE SEQUENCE</scope>
    <source>
        <strain evidence="1">CBS 117612</strain>
    </source>
</reference>
<organism evidence="1">
    <name type="scientific">Aspergillus arachidicola</name>
    <dbReference type="NCBI Taxonomy" id="656916"/>
    <lineage>
        <taxon>Eukaryota</taxon>
        <taxon>Fungi</taxon>
        <taxon>Dikarya</taxon>
        <taxon>Ascomycota</taxon>
        <taxon>Pezizomycotina</taxon>
        <taxon>Eurotiomycetes</taxon>
        <taxon>Eurotiomycetidae</taxon>
        <taxon>Eurotiales</taxon>
        <taxon>Aspergillaceae</taxon>
        <taxon>Aspergillus</taxon>
        <taxon>Aspergillus subgen. Circumdati</taxon>
    </lineage>
</organism>
<dbReference type="EMBL" id="ML737114">
    <property type="protein sequence ID" value="KAE8346864.1"/>
    <property type="molecule type" value="Genomic_DNA"/>
</dbReference>
<dbReference type="AlphaFoldDB" id="A0A5N6YMX7"/>
<accession>A0A5N6YMX7</accession>
<proteinExistence type="predicted"/>
<protein>
    <submittedName>
        <fullName evidence="1">Uncharacterized protein</fullName>
    </submittedName>
</protein>
<gene>
    <name evidence="1" type="ORF">BDV24DRAFT_122348</name>
</gene>
<evidence type="ECO:0000313" key="1">
    <source>
        <dbReference type="EMBL" id="KAE8346864.1"/>
    </source>
</evidence>
<dbReference type="Proteomes" id="UP000325558">
    <property type="component" value="Unassembled WGS sequence"/>
</dbReference>
<name>A0A5N6YMX7_9EURO</name>
<sequence>MILTFIIIPCPVVEVLLNPIVKGLWIEAIFLNPPTFSGPPILVWCFPCFLGIHVKTIFIYIDSDRPANFPGLSGVLTAIEEPSLKTHNEKMSLILGQSIRDSFDPGGIGNGLCLDKGSNCPCQGQIFGSRLFPEVHCGLASGTAFVNGFVRYSAEVCM</sequence>